<dbReference type="AlphaFoldDB" id="Q1N6V8"/>
<dbReference type="RefSeq" id="WP_007016905.1">
    <property type="nucleotide sequence ID" value="NZ_CH724113.1"/>
</dbReference>
<dbReference type="InterPro" id="IPR000462">
    <property type="entry name" value="CDP-OH_P_trans"/>
</dbReference>
<organism evidence="17 18">
    <name type="scientific">Bermanella marisrubri</name>
    <dbReference type="NCBI Taxonomy" id="207949"/>
    <lineage>
        <taxon>Bacteria</taxon>
        <taxon>Pseudomonadati</taxon>
        <taxon>Pseudomonadota</taxon>
        <taxon>Gammaproteobacteria</taxon>
        <taxon>Oceanospirillales</taxon>
        <taxon>Oceanospirillaceae</taxon>
        <taxon>Bermanella</taxon>
    </lineage>
</organism>
<feature type="transmembrane region" description="Helical" evidence="16">
    <location>
        <begin position="121"/>
        <end position="139"/>
    </location>
</feature>
<evidence type="ECO:0000256" key="7">
    <source>
        <dbReference type="ARBA" id="ARBA00022679"/>
    </source>
</evidence>
<dbReference type="GO" id="GO:0016020">
    <property type="term" value="C:membrane"/>
    <property type="evidence" value="ECO:0007669"/>
    <property type="project" value="UniProtKB-SubCell"/>
</dbReference>
<gene>
    <name evidence="17" type="ORF">RED65_08839</name>
</gene>
<keyword evidence="7 15" id="KW-0808">Transferase</keyword>
<evidence type="ECO:0000256" key="3">
    <source>
        <dbReference type="ARBA" id="ARBA00010441"/>
    </source>
</evidence>
<comment type="catalytic activity">
    <reaction evidence="14">
        <text>a CDP-1,2-diacyl-sn-glycerol + sn-glycerol 3-phosphate = a 1,2-diacyl-sn-glycero-3-phospho-(1'-sn-glycero-3'-phosphate) + CMP + H(+)</text>
        <dbReference type="Rhea" id="RHEA:12593"/>
        <dbReference type="ChEBI" id="CHEBI:15378"/>
        <dbReference type="ChEBI" id="CHEBI:57597"/>
        <dbReference type="ChEBI" id="CHEBI:58332"/>
        <dbReference type="ChEBI" id="CHEBI:60110"/>
        <dbReference type="ChEBI" id="CHEBI:60377"/>
        <dbReference type="EC" id="2.7.8.5"/>
    </reaction>
</comment>
<name>Q1N6V8_9GAMM</name>
<dbReference type="GO" id="GO:0046474">
    <property type="term" value="P:glycerophospholipid biosynthetic process"/>
    <property type="evidence" value="ECO:0007669"/>
    <property type="project" value="TreeGrafter"/>
</dbReference>
<keyword evidence="9 16" id="KW-1133">Transmembrane helix</keyword>
<evidence type="ECO:0000313" key="18">
    <source>
        <dbReference type="Proteomes" id="UP000004263"/>
    </source>
</evidence>
<keyword evidence="8 16" id="KW-0812">Transmembrane</keyword>
<dbReference type="PIRSF" id="PIRSF000847">
    <property type="entry name" value="Phos_ph_gly_syn"/>
    <property type="match status" value="1"/>
</dbReference>
<evidence type="ECO:0000256" key="13">
    <source>
        <dbReference type="ARBA" id="ARBA00023264"/>
    </source>
</evidence>
<comment type="caution">
    <text evidence="17">The sequence shown here is derived from an EMBL/GenBank/DDBJ whole genome shotgun (WGS) entry which is preliminary data.</text>
</comment>
<dbReference type="STRING" id="207949.RED65_08839"/>
<evidence type="ECO:0000256" key="10">
    <source>
        <dbReference type="ARBA" id="ARBA00023098"/>
    </source>
</evidence>
<keyword evidence="13" id="KW-1208">Phospholipid metabolism</keyword>
<evidence type="ECO:0000256" key="2">
    <source>
        <dbReference type="ARBA" id="ARBA00005042"/>
    </source>
</evidence>
<dbReference type="InterPro" id="IPR048254">
    <property type="entry name" value="CDP_ALCOHOL_P_TRANSF_CS"/>
</dbReference>
<dbReference type="EMBL" id="AAQH01000001">
    <property type="protein sequence ID" value="EAT13484.1"/>
    <property type="molecule type" value="Genomic_DNA"/>
</dbReference>
<evidence type="ECO:0000256" key="12">
    <source>
        <dbReference type="ARBA" id="ARBA00023209"/>
    </source>
</evidence>
<dbReference type="PANTHER" id="PTHR14269:SF11">
    <property type="entry name" value="CDP-DIACYLGLYCEROL--GLYCEROL-3-PHOSPHATE 3-PHOSPHATIDYLTRANSFERASE"/>
    <property type="match status" value="1"/>
</dbReference>
<evidence type="ECO:0000256" key="16">
    <source>
        <dbReference type="SAM" id="Phobius"/>
    </source>
</evidence>
<evidence type="ECO:0000256" key="6">
    <source>
        <dbReference type="ARBA" id="ARBA00022516"/>
    </source>
</evidence>
<accession>Q1N6V8</accession>
<dbReference type="Gene3D" id="1.20.120.1760">
    <property type="match status" value="1"/>
</dbReference>
<evidence type="ECO:0000256" key="15">
    <source>
        <dbReference type="RuleBase" id="RU003750"/>
    </source>
</evidence>
<keyword evidence="10" id="KW-0443">Lipid metabolism</keyword>
<comment type="subcellular location">
    <subcellularLocation>
        <location evidence="1">Membrane</location>
        <topology evidence="1">Multi-pass membrane protein</topology>
    </subcellularLocation>
</comment>
<proteinExistence type="inferred from homology"/>
<keyword evidence="11 16" id="KW-0472">Membrane</keyword>
<dbReference type="Pfam" id="PF01066">
    <property type="entry name" value="CDP-OH_P_transf"/>
    <property type="match status" value="1"/>
</dbReference>
<dbReference type="InterPro" id="IPR043130">
    <property type="entry name" value="CDP-OH_PTrfase_TM_dom"/>
</dbReference>
<dbReference type="Proteomes" id="UP000004263">
    <property type="component" value="Unassembled WGS sequence"/>
</dbReference>
<dbReference type="InterPro" id="IPR050324">
    <property type="entry name" value="CDP-alcohol_PTase-I"/>
</dbReference>
<feature type="transmembrane region" description="Helical" evidence="16">
    <location>
        <begin position="151"/>
        <end position="170"/>
    </location>
</feature>
<evidence type="ECO:0000256" key="1">
    <source>
        <dbReference type="ARBA" id="ARBA00004141"/>
    </source>
</evidence>
<dbReference type="GO" id="GO:0008444">
    <property type="term" value="F:CDP-diacylglycerol-glycerol-3-phosphate 3-phosphatidyltransferase activity"/>
    <property type="evidence" value="ECO:0007669"/>
    <property type="project" value="UniProtKB-EC"/>
</dbReference>
<comment type="similarity">
    <text evidence="3 15">Belongs to the CDP-alcohol phosphatidyltransferase class-I family.</text>
</comment>
<keyword evidence="18" id="KW-1185">Reference proteome</keyword>
<protein>
    <recommendedName>
        <fullName evidence="5">CDP-diacylglycerol--glycerol-3-phosphate 3-phosphatidyltransferase</fullName>
        <ecNumber evidence="4">2.7.8.5</ecNumber>
    </recommendedName>
</protein>
<dbReference type="PANTHER" id="PTHR14269">
    <property type="entry name" value="CDP-DIACYLGLYCEROL--GLYCEROL-3-PHOSPHATE 3-PHOSPHATIDYLTRANSFERASE-RELATED"/>
    <property type="match status" value="1"/>
</dbReference>
<dbReference type="EC" id="2.7.8.5" evidence="4"/>
<comment type="pathway">
    <text evidence="2">Phospholipid metabolism; phosphatidylglycerol biosynthesis; phosphatidylglycerol from CDP-diacylglycerol: step 1/2.</text>
</comment>
<reference evidence="17 18" key="1">
    <citation type="submission" date="2006-03" db="EMBL/GenBank/DDBJ databases">
        <authorList>
            <person name="Pinhassi J."/>
            <person name="Pedros-Alio C."/>
            <person name="Ferriera S."/>
            <person name="Johnson J."/>
            <person name="Kravitz S."/>
            <person name="Halpern A."/>
            <person name="Remington K."/>
            <person name="Beeson K."/>
            <person name="Tran B."/>
            <person name="Rogers Y.-H."/>
            <person name="Friedman R."/>
            <person name="Venter J.C."/>
        </authorList>
    </citation>
    <scope>NUCLEOTIDE SEQUENCE [LARGE SCALE GENOMIC DNA]</scope>
    <source>
        <strain evidence="17 18">RED65</strain>
    </source>
</reference>
<dbReference type="PROSITE" id="PS00379">
    <property type="entry name" value="CDP_ALCOHOL_P_TRANSF"/>
    <property type="match status" value="1"/>
</dbReference>
<feature type="transmembrane region" description="Helical" evidence="16">
    <location>
        <begin position="71"/>
        <end position="96"/>
    </location>
</feature>
<evidence type="ECO:0000256" key="4">
    <source>
        <dbReference type="ARBA" id="ARBA00013170"/>
    </source>
</evidence>
<evidence type="ECO:0000256" key="8">
    <source>
        <dbReference type="ARBA" id="ARBA00022692"/>
    </source>
</evidence>
<keyword evidence="12" id="KW-0594">Phospholipid biosynthesis</keyword>
<evidence type="ECO:0000256" key="11">
    <source>
        <dbReference type="ARBA" id="ARBA00023136"/>
    </source>
</evidence>
<evidence type="ECO:0000256" key="14">
    <source>
        <dbReference type="ARBA" id="ARBA00048586"/>
    </source>
</evidence>
<evidence type="ECO:0000256" key="5">
    <source>
        <dbReference type="ARBA" id="ARBA00014944"/>
    </source>
</evidence>
<evidence type="ECO:0000256" key="9">
    <source>
        <dbReference type="ARBA" id="ARBA00022989"/>
    </source>
</evidence>
<evidence type="ECO:0000313" key="17">
    <source>
        <dbReference type="EMBL" id="EAT13484.1"/>
    </source>
</evidence>
<dbReference type="HOGENOM" id="CLU_051314_6_2_6"/>
<sequence>MMARYIPNIITALRLIAVPPAIYFLSIQSYANALWIFAFAGVSDGVDGYLARRFSWQSHWGRIMDPLADKVLVVSTAAMLAWQALVPLWLFVLLLFRDVMLLAGSALYHWFKGPFRVTPTIWGKLSTFFQILLLVAIMAHEAYGLLSDLKVMLLMLLCGLFTLISGAHYFTTWIRKAAND</sequence>
<keyword evidence="6" id="KW-0444">Lipid biosynthesis</keyword>
<dbReference type="OrthoDB" id="9796672at2"/>
<dbReference type="InterPro" id="IPR004570">
    <property type="entry name" value="Phosphatidylglycerol_P_synth"/>
</dbReference>